<keyword evidence="2" id="KW-1185">Reference proteome</keyword>
<name>A0A8X6S096_TRICX</name>
<evidence type="ECO:0000313" key="2">
    <source>
        <dbReference type="Proteomes" id="UP000887159"/>
    </source>
</evidence>
<gene>
    <name evidence="1" type="primary">AVEN_163975_1</name>
    <name evidence="1" type="ORF">TNCV_4415571</name>
</gene>
<evidence type="ECO:0000313" key="1">
    <source>
        <dbReference type="EMBL" id="GFY04469.1"/>
    </source>
</evidence>
<dbReference type="EMBL" id="BMAU01021244">
    <property type="protein sequence ID" value="GFY04469.1"/>
    <property type="molecule type" value="Genomic_DNA"/>
</dbReference>
<dbReference type="GO" id="GO:0003676">
    <property type="term" value="F:nucleic acid binding"/>
    <property type="evidence" value="ECO:0007669"/>
    <property type="project" value="InterPro"/>
</dbReference>
<dbReference type="InterPro" id="IPR036397">
    <property type="entry name" value="RNaseH_sf"/>
</dbReference>
<organism evidence="1 2">
    <name type="scientific">Trichonephila clavipes</name>
    <name type="common">Golden silk orbweaver</name>
    <name type="synonym">Nephila clavipes</name>
    <dbReference type="NCBI Taxonomy" id="2585209"/>
    <lineage>
        <taxon>Eukaryota</taxon>
        <taxon>Metazoa</taxon>
        <taxon>Ecdysozoa</taxon>
        <taxon>Arthropoda</taxon>
        <taxon>Chelicerata</taxon>
        <taxon>Arachnida</taxon>
        <taxon>Araneae</taxon>
        <taxon>Araneomorphae</taxon>
        <taxon>Entelegynae</taxon>
        <taxon>Araneoidea</taxon>
        <taxon>Nephilidae</taxon>
        <taxon>Trichonephila</taxon>
    </lineage>
</organism>
<proteinExistence type="predicted"/>
<dbReference type="AlphaFoldDB" id="A0A8X6S096"/>
<dbReference type="Gene3D" id="3.30.420.10">
    <property type="entry name" value="Ribonuclease H-like superfamily/Ribonuclease H"/>
    <property type="match status" value="1"/>
</dbReference>
<reference evidence="1" key="1">
    <citation type="submission" date="2020-08" db="EMBL/GenBank/DDBJ databases">
        <title>Multicomponent nature underlies the extraordinary mechanical properties of spider dragline silk.</title>
        <authorList>
            <person name="Kono N."/>
            <person name="Nakamura H."/>
            <person name="Mori M."/>
            <person name="Yoshida Y."/>
            <person name="Ohtoshi R."/>
            <person name="Malay A.D."/>
            <person name="Moran D.A.P."/>
            <person name="Tomita M."/>
            <person name="Numata K."/>
            <person name="Arakawa K."/>
        </authorList>
    </citation>
    <scope>NUCLEOTIDE SEQUENCE</scope>
</reference>
<accession>A0A8X6S096</accession>
<comment type="caution">
    <text evidence="1">The sequence shown here is derived from an EMBL/GenBank/DDBJ whole genome shotgun (WGS) entry which is preliminary data.</text>
</comment>
<sequence length="121" mass="13409">MIKTIQDVCSSGGNEAPDIINPTLLKDSVTEGVVWAGISLGGHTDLYVFQGGTLTVWRYRDEILDPYLHPYADAIGNDFFLMDDNARAVIVEEDLKGLGLERIEWPAQSPDLNPIYLGLSW</sequence>
<protein>
    <submittedName>
        <fullName evidence="1">DDE_3 domain-containing protein</fullName>
    </submittedName>
</protein>
<dbReference type="Proteomes" id="UP000887159">
    <property type="component" value="Unassembled WGS sequence"/>
</dbReference>